<dbReference type="GO" id="GO:0003723">
    <property type="term" value="F:RNA binding"/>
    <property type="evidence" value="ECO:0007669"/>
    <property type="project" value="UniProtKB-KW"/>
</dbReference>
<protein>
    <submittedName>
        <fullName evidence="5">Pseudouridine synthase, RluA family</fullName>
        <ecNumber evidence="5">5.4.99.23</ecNumber>
    </submittedName>
</protein>
<dbReference type="CDD" id="cd02869">
    <property type="entry name" value="PseudoU_synth_RluA_like"/>
    <property type="match status" value="1"/>
</dbReference>
<evidence type="ECO:0000313" key="5">
    <source>
        <dbReference type="EMBL" id="RWX47179.1"/>
    </source>
</evidence>
<dbReference type="SUPFAM" id="SSF55174">
    <property type="entry name" value="Alpha-L RNA-binding motif"/>
    <property type="match status" value="1"/>
</dbReference>
<accession>A0A444J1X8</accession>
<dbReference type="EC" id="5.4.99.23" evidence="5"/>
<gene>
    <name evidence="5" type="ORF">VT99_11803</name>
</gene>
<dbReference type="EMBL" id="MTKQ01000180">
    <property type="protein sequence ID" value="RWX47179.1"/>
    <property type="molecule type" value="Genomic_DNA"/>
</dbReference>
<dbReference type="Pfam" id="PF00849">
    <property type="entry name" value="PseudoU_synth_2"/>
    <property type="match status" value="1"/>
</dbReference>
<dbReference type="InterPro" id="IPR036986">
    <property type="entry name" value="S4_RNA-bd_sf"/>
</dbReference>
<dbReference type="CDD" id="cd00165">
    <property type="entry name" value="S4"/>
    <property type="match status" value="1"/>
</dbReference>
<dbReference type="Gene3D" id="3.10.290.10">
    <property type="entry name" value="RNA-binding S4 domain"/>
    <property type="match status" value="1"/>
</dbReference>
<name>A0A444J1X8_9BACT</name>
<evidence type="ECO:0000256" key="2">
    <source>
        <dbReference type="ARBA" id="ARBA00023235"/>
    </source>
</evidence>
<keyword evidence="3" id="KW-0694">RNA-binding</keyword>
<evidence type="ECO:0000256" key="1">
    <source>
        <dbReference type="ARBA" id="ARBA00010876"/>
    </source>
</evidence>
<reference evidence="5 6" key="1">
    <citation type="submission" date="2017-01" db="EMBL/GenBank/DDBJ databases">
        <title>The cable genome- insights into the physiology and evolution of filamentous bacteria capable of sulfide oxidation via long distance electron transfer.</title>
        <authorList>
            <person name="Schreiber L."/>
            <person name="Bjerg J.T."/>
            <person name="Boggild A."/>
            <person name="Van De Vossenberg J."/>
            <person name="Meysman F."/>
            <person name="Nielsen L.P."/>
            <person name="Schramm A."/>
            <person name="Kjeldsen K.U."/>
        </authorList>
    </citation>
    <scope>NUCLEOTIDE SEQUENCE [LARGE SCALE GENOMIC DNA]</scope>
    <source>
        <strain evidence="5">A2</strain>
    </source>
</reference>
<organism evidence="5 6">
    <name type="scientific">Candidatus Electrothrix marina</name>
    <dbReference type="NCBI Taxonomy" id="1859130"/>
    <lineage>
        <taxon>Bacteria</taxon>
        <taxon>Pseudomonadati</taxon>
        <taxon>Thermodesulfobacteriota</taxon>
        <taxon>Desulfobulbia</taxon>
        <taxon>Desulfobulbales</taxon>
        <taxon>Desulfobulbaceae</taxon>
        <taxon>Candidatus Electrothrix</taxon>
    </lineage>
</organism>
<evidence type="ECO:0000259" key="4">
    <source>
        <dbReference type="SMART" id="SM00363"/>
    </source>
</evidence>
<proteinExistence type="inferred from homology"/>
<dbReference type="PANTHER" id="PTHR21600">
    <property type="entry name" value="MITOCHONDRIAL RNA PSEUDOURIDINE SYNTHASE"/>
    <property type="match status" value="1"/>
</dbReference>
<dbReference type="PROSITE" id="PS01129">
    <property type="entry name" value="PSI_RLU"/>
    <property type="match status" value="1"/>
</dbReference>
<dbReference type="Gene3D" id="3.30.2350.10">
    <property type="entry name" value="Pseudouridine synthase"/>
    <property type="match status" value="1"/>
</dbReference>
<dbReference type="AlphaFoldDB" id="A0A444J1X8"/>
<evidence type="ECO:0000313" key="6">
    <source>
        <dbReference type="Proteomes" id="UP000286862"/>
    </source>
</evidence>
<dbReference type="InterPro" id="IPR006224">
    <property type="entry name" value="PsdUridine_synth_RluA-like_CS"/>
</dbReference>
<keyword evidence="2 5" id="KW-0413">Isomerase</keyword>
<evidence type="ECO:0000256" key="3">
    <source>
        <dbReference type="PROSITE-ProRule" id="PRU00182"/>
    </source>
</evidence>
<dbReference type="GO" id="GO:0160140">
    <property type="term" value="F:23S rRNA pseudouridine(1911/1915/1917) synthase activity"/>
    <property type="evidence" value="ECO:0007669"/>
    <property type="project" value="UniProtKB-EC"/>
</dbReference>
<dbReference type="GO" id="GO:0000455">
    <property type="term" value="P:enzyme-directed rRNA pseudouridine synthesis"/>
    <property type="evidence" value="ECO:0007669"/>
    <property type="project" value="UniProtKB-ARBA"/>
</dbReference>
<dbReference type="PROSITE" id="PS50889">
    <property type="entry name" value="S4"/>
    <property type="match status" value="1"/>
</dbReference>
<dbReference type="InterPro" id="IPR050188">
    <property type="entry name" value="RluA_PseudoU_synthase"/>
</dbReference>
<dbReference type="SUPFAM" id="SSF55120">
    <property type="entry name" value="Pseudouridine synthase"/>
    <property type="match status" value="1"/>
</dbReference>
<dbReference type="InterPro" id="IPR006145">
    <property type="entry name" value="PsdUridine_synth_RsuA/RluA"/>
</dbReference>
<dbReference type="PANTHER" id="PTHR21600:SF44">
    <property type="entry name" value="RIBOSOMAL LARGE SUBUNIT PSEUDOURIDINE SYNTHASE D"/>
    <property type="match status" value="1"/>
</dbReference>
<comment type="caution">
    <text evidence="5">The sequence shown here is derived from an EMBL/GenBank/DDBJ whole genome shotgun (WGS) entry which is preliminary data.</text>
</comment>
<comment type="similarity">
    <text evidence="1">Belongs to the pseudouridine synthase RluA family.</text>
</comment>
<dbReference type="InterPro" id="IPR020103">
    <property type="entry name" value="PsdUridine_synth_cat_dom_sf"/>
</dbReference>
<dbReference type="Proteomes" id="UP000286862">
    <property type="component" value="Unassembled WGS sequence"/>
</dbReference>
<dbReference type="SMART" id="SM00363">
    <property type="entry name" value="S4"/>
    <property type="match status" value="1"/>
</dbReference>
<sequence length="230" mass="25541">MSISRTHSLHRIHSRENGMRLDHYLALHFPEHSRSSLGKYILSAHILVNDRAVKAGCRLHPGDVVQVDFSLLTEENQPQAQPVDFEVLHEDPSLVVINKPPGLVVHPAAGHADQTLVNGLLYRYADMAALEGGRPGIVHRLDKDTSGIMLVARTEKVQAMLSAAFKERKVRKTYHALLLRSPADGSGRIVAPVGRHPVHRKKMAVRPDAVMRQQFGTSWKAFTTASALQR</sequence>
<feature type="domain" description="RNA-binding S4" evidence="4">
    <location>
        <begin position="19"/>
        <end position="78"/>
    </location>
</feature>
<dbReference type="InterPro" id="IPR002942">
    <property type="entry name" value="S4_RNA-bd"/>
</dbReference>